<keyword evidence="5" id="KW-0812">Transmembrane</keyword>
<keyword evidence="2" id="KW-0328">Glycosyltransferase</keyword>
<feature type="transmembrane region" description="Helical" evidence="5">
    <location>
        <begin position="548"/>
        <end position="570"/>
    </location>
</feature>
<reference evidence="7 8" key="1">
    <citation type="journal article" date="2016" name="Genome Announc.">
        <title>Complete Genome Sequence of Methylobacterium populi P-1M, Isolated from Pink-Pigmented Household Biofilm.</title>
        <authorList>
            <person name="Morohoshi T."/>
            <person name="Ikeda T."/>
        </authorList>
    </citation>
    <scope>NUCLEOTIDE SEQUENCE [LARGE SCALE GENOMIC DNA]</scope>
    <source>
        <strain evidence="7 8">P-1M</strain>
    </source>
</reference>
<organism evidence="7 8">
    <name type="scientific">Methylorubrum populi</name>
    <dbReference type="NCBI Taxonomy" id="223967"/>
    <lineage>
        <taxon>Bacteria</taxon>
        <taxon>Pseudomonadati</taxon>
        <taxon>Pseudomonadota</taxon>
        <taxon>Alphaproteobacteria</taxon>
        <taxon>Hyphomicrobiales</taxon>
        <taxon>Methylobacteriaceae</taxon>
        <taxon>Methylorubrum</taxon>
    </lineage>
</organism>
<keyword evidence="5" id="KW-1133">Transmembrane helix</keyword>
<feature type="transmembrane region" description="Helical" evidence="5">
    <location>
        <begin position="503"/>
        <end position="528"/>
    </location>
</feature>
<keyword evidence="3 7" id="KW-0808">Transferase</keyword>
<dbReference type="InterPro" id="IPR029044">
    <property type="entry name" value="Nucleotide-diphossugar_trans"/>
</dbReference>
<gene>
    <name evidence="7" type="ORF">MPPM_3548</name>
</gene>
<dbReference type="Gene3D" id="3.90.550.10">
    <property type="entry name" value="Spore Coat Polysaccharide Biosynthesis Protein SpsA, Chain A"/>
    <property type="match status" value="1"/>
</dbReference>
<feature type="region of interest" description="Disordered" evidence="4">
    <location>
        <begin position="611"/>
        <end position="650"/>
    </location>
</feature>
<feature type="transmembrane region" description="Helical" evidence="5">
    <location>
        <begin position="203"/>
        <end position="225"/>
    </location>
</feature>
<feature type="compositionally biased region" description="Pro residues" evidence="4">
    <location>
        <begin position="641"/>
        <end position="650"/>
    </location>
</feature>
<dbReference type="SUPFAM" id="SSF160246">
    <property type="entry name" value="EspE N-terminal domain-like"/>
    <property type="match status" value="1"/>
</dbReference>
<name>A0A160PIB9_9HYPH</name>
<feature type="domain" description="Glycosyltransferase 2-like" evidence="6">
    <location>
        <begin position="337"/>
        <end position="524"/>
    </location>
</feature>
<dbReference type="Pfam" id="PF13632">
    <property type="entry name" value="Glyco_trans_2_3"/>
    <property type="match status" value="1"/>
</dbReference>
<keyword evidence="5" id="KW-0472">Membrane</keyword>
<dbReference type="InterPro" id="IPR037257">
    <property type="entry name" value="T2SS_E_N_sf"/>
</dbReference>
<dbReference type="PANTHER" id="PTHR43630">
    <property type="entry name" value="POLY-BETA-1,6-N-ACETYL-D-GLUCOSAMINE SYNTHASE"/>
    <property type="match status" value="1"/>
</dbReference>
<accession>A0A160PIB9</accession>
<evidence type="ECO:0000313" key="7">
    <source>
        <dbReference type="EMBL" id="BAU92153.1"/>
    </source>
</evidence>
<dbReference type="GO" id="GO:0016757">
    <property type="term" value="F:glycosyltransferase activity"/>
    <property type="evidence" value="ECO:0007669"/>
    <property type="project" value="UniProtKB-KW"/>
</dbReference>
<dbReference type="EMBL" id="AP014809">
    <property type="protein sequence ID" value="BAU92153.1"/>
    <property type="molecule type" value="Genomic_DNA"/>
</dbReference>
<evidence type="ECO:0000259" key="6">
    <source>
        <dbReference type="Pfam" id="PF13632"/>
    </source>
</evidence>
<evidence type="ECO:0000256" key="3">
    <source>
        <dbReference type="ARBA" id="ARBA00022679"/>
    </source>
</evidence>
<feature type="transmembrane region" description="Helical" evidence="5">
    <location>
        <begin position="577"/>
        <end position="599"/>
    </location>
</feature>
<proteinExistence type="inferred from homology"/>
<comment type="similarity">
    <text evidence="1">Belongs to the glycosyltransferase 2 family.</text>
</comment>
<evidence type="ECO:0000256" key="5">
    <source>
        <dbReference type="SAM" id="Phobius"/>
    </source>
</evidence>
<dbReference type="SUPFAM" id="SSF53448">
    <property type="entry name" value="Nucleotide-diphospho-sugar transferases"/>
    <property type="match status" value="1"/>
</dbReference>
<dbReference type="Proteomes" id="UP000218288">
    <property type="component" value="Chromosome"/>
</dbReference>
<evidence type="ECO:0000256" key="2">
    <source>
        <dbReference type="ARBA" id="ARBA00022676"/>
    </source>
</evidence>
<protein>
    <submittedName>
        <fullName evidence="7">Family 2 glycosyl transferase</fullName>
    </submittedName>
</protein>
<dbReference type="PANTHER" id="PTHR43630:SF1">
    <property type="entry name" value="POLY-BETA-1,6-N-ACETYL-D-GLUCOSAMINE SYNTHASE"/>
    <property type="match status" value="1"/>
</dbReference>
<dbReference type="InterPro" id="IPR001173">
    <property type="entry name" value="Glyco_trans_2-like"/>
</dbReference>
<evidence type="ECO:0000313" key="8">
    <source>
        <dbReference type="Proteomes" id="UP000218288"/>
    </source>
</evidence>
<sequence>MQGAVPLSDLARRWSSRAAALPPEIGFLAAEGVPLDTLSRAAVIARRCGADAATTLLNEGFVSEEVFYRALARRLGAPFLQGSLALAEDVSRSRCFAAGAAPLACGEGTGGVVAAPRGAAVARLIAASDRMAQPPAITTPNALRQALFARHGAAIADDASETLRRLHPEWSCRPGPQALDLALIGTILALVVLVARLPTLSGFLLLLLVQGLMLALLTFRLAAAAMGAADMVSRRASAPPPVLLTDDALPTYTILVALYREAAVVPRLLGTLRRLDYPAAKLDIKFLLEADDRETAAALQAVPLPARFEILIVPAGMPRTKPRALNAALPLARGEHLVVYDAEDVIASEQLRLAATLFARAPASTACLQGRLVIDNHGDGWLPRLFAIEYAALFDVLGPALSAWRMPTPLGGTSTHFRTRVLRALHGWDAWNVTEDADLGLRMARAGYHVGDLPSATFEEALADPRKWLRQRTRWMKGFLQTSFTHGRRPLDLYRHLGAAESLCVLALLPGTVVSALFYPFMLLGGIADLLPVPDTETEDPLAVFKRAASVTVFLGGLAAMCLPGLVGCLRRGWFDLVPLVALLPLYFLLGSLAAWLAVFELARHPHRWNKTEHGLARTSRTGALGRRPSGQAAVRSASPAPLPSPSPAG</sequence>
<evidence type="ECO:0000256" key="1">
    <source>
        <dbReference type="ARBA" id="ARBA00006739"/>
    </source>
</evidence>
<dbReference type="AlphaFoldDB" id="A0A160PIB9"/>
<evidence type="ECO:0000256" key="4">
    <source>
        <dbReference type="SAM" id="MobiDB-lite"/>
    </source>
</evidence>